<dbReference type="Pfam" id="PF14856">
    <property type="entry name" value="Hce2"/>
    <property type="match status" value="3"/>
</dbReference>
<evidence type="ECO:0000256" key="1">
    <source>
        <dbReference type="SAM" id="SignalP"/>
    </source>
</evidence>
<reference evidence="3 4" key="1">
    <citation type="submission" date="2023-01" db="EMBL/GenBank/DDBJ databases">
        <title>Analysis of 21 Apiospora genomes using comparative genomics revels a genus with tremendous synthesis potential of carbohydrate active enzymes and secondary metabolites.</title>
        <authorList>
            <person name="Sorensen T."/>
        </authorList>
    </citation>
    <scope>NUCLEOTIDE SEQUENCE [LARGE SCALE GENOMIC DNA]</scope>
    <source>
        <strain evidence="3 4">CBS 117206</strain>
    </source>
</reference>
<dbReference type="InterPro" id="IPR029226">
    <property type="entry name" value="Ecp2-like"/>
</dbReference>
<accession>A0AAW0RAJ5</accession>
<sequence>MLYTLITSLYFFLVSLAAPTKPGFVEHNVTRSDGTVTTVYFHESFVPDEKAVSSPSTGEVATPSAVQNIHERFIVFWHSVPWVGPFCSLVTRTCSTTDHSALWDDCIDLMTGFDTTPGYWNVSYFQTRNNYGILGYYNDCILSLARDDDNINDYAQISTVDVTTRMRNAGRSCGIADHDNIIHVGATISLTCPNRGGTTALLKLWIHSRDGVKSLPSREEAANPPTDQVVDKHMTAIWTPDSAPPPACTVQSRNCEGLKDSALWEDCKVLQGILEFNPGFWTLSSFEGNNYYNLLKYNQRCAISVSRNDTQFTEPALITTTDLVNILRDAADNCTKSGSAKVPRLGAWYGNDCVNLPNSGGNARLNVWIHSVAGELDSGSAKADNTALAPAGTGAGEPPELLTMVWNATPDHQPKCTMGPYTCKTKSTSPTQDDCVMLREVLYDTPGFWNLSSWPAAGGYDEIIRHQSCVVYLARPDRSQEEAQFAATDAIFVLTSAWYQCNKDYDSTNRVAAVFQDFCPNLPSGTAPINVKVDSPGS</sequence>
<proteinExistence type="predicted"/>
<evidence type="ECO:0000313" key="3">
    <source>
        <dbReference type="EMBL" id="KAK8131925.1"/>
    </source>
</evidence>
<feature type="domain" description="Ecp2 effector protein-like" evidence="2">
    <location>
        <begin position="87"/>
        <end position="192"/>
    </location>
</feature>
<dbReference type="EMBL" id="JAQQWP010000001">
    <property type="protein sequence ID" value="KAK8131925.1"/>
    <property type="molecule type" value="Genomic_DNA"/>
</dbReference>
<keyword evidence="1" id="KW-0732">Signal</keyword>
<name>A0AAW0RAJ5_9PEZI</name>
<feature type="domain" description="Ecp2 effector protein-like" evidence="2">
    <location>
        <begin position="416"/>
        <end position="506"/>
    </location>
</feature>
<gene>
    <name evidence="3" type="ORF">PG999_000098</name>
</gene>
<dbReference type="Proteomes" id="UP001392437">
    <property type="component" value="Unassembled WGS sequence"/>
</dbReference>
<comment type="caution">
    <text evidence="3">The sequence shown here is derived from an EMBL/GenBank/DDBJ whole genome shotgun (WGS) entry which is preliminary data.</text>
</comment>
<feature type="domain" description="Ecp2 effector protein-like" evidence="2">
    <location>
        <begin position="248"/>
        <end position="339"/>
    </location>
</feature>
<evidence type="ECO:0000313" key="4">
    <source>
        <dbReference type="Proteomes" id="UP001392437"/>
    </source>
</evidence>
<evidence type="ECO:0000259" key="2">
    <source>
        <dbReference type="Pfam" id="PF14856"/>
    </source>
</evidence>
<feature type="signal peptide" evidence="1">
    <location>
        <begin position="1"/>
        <end position="17"/>
    </location>
</feature>
<dbReference type="AlphaFoldDB" id="A0AAW0RAJ5"/>
<organism evidence="3 4">
    <name type="scientific">Apiospora kogelbergensis</name>
    <dbReference type="NCBI Taxonomy" id="1337665"/>
    <lineage>
        <taxon>Eukaryota</taxon>
        <taxon>Fungi</taxon>
        <taxon>Dikarya</taxon>
        <taxon>Ascomycota</taxon>
        <taxon>Pezizomycotina</taxon>
        <taxon>Sordariomycetes</taxon>
        <taxon>Xylariomycetidae</taxon>
        <taxon>Amphisphaeriales</taxon>
        <taxon>Apiosporaceae</taxon>
        <taxon>Apiospora</taxon>
    </lineage>
</organism>
<feature type="chain" id="PRO_5043642867" description="Ecp2 effector protein-like domain-containing protein" evidence="1">
    <location>
        <begin position="18"/>
        <end position="538"/>
    </location>
</feature>
<keyword evidence="4" id="KW-1185">Reference proteome</keyword>
<protein>
    <recommendedName>
        <fullName evidence="2">Ecp2 effector protein-like domain-containing protein</fullName>
    </recommendedName>
</protein>